<dbReference type="InterPro" id="IPR004101">
    <property type="entry name" value="Mur_ligase_C"/>
</dbReference>
<evidence type="ECO:0000256" key="2">
    <source>
        <dbReference type="ARBA" id="ARBA00022741"/>
    </source>
</evidence>
<dbReference type="OrthoDB" id="9801978at2"/>
<keyword evidence="2" id="KW-0547">Nucleotide-binding</keyword>
<accession>Q4L3P4</accession>
<reference evidence="6 7" key="1">
    <citation type="journal article" date="2005" name="J. Bacteriol.">
        <title>Whole-genome sequencing of Staphylococcus haemolyticus uncovers the extreme plasticity of its genome and the evolution of human-colonizing staphylococcal species.</title>
        <authorList>
            <person name="Takeuchi F."/>
            <person name="Watanabe S."/>
            <person name="Baba T."/>
            <person name="Yuzawa H."/>
            <person name="Ito T."/>
            <person name="Morimoto Y."/>
            <person name="Kuroda M."/>
            <person name="Cui L."/>
            <person name="Takahashi M."/>
            <person name="Ankai A."/>
            <person name="Baba S."/>
            <person name="Fukui S."/>
            <person name="Lee J.C."/>
            <person name="Hiramatsu K."/>
        </authorList>
    </citation>
    <scope>NUCLEOTIDE SEQUENCE [LARGE SCALE GENOMIC DNA]</scope>
    <source>
        <strain evidence="6 7">JCSC1435</strain>
    </source>
</reference>
<gene>
    <name evidence="6" type="ordered locus">SH2424</name>
</gene>
<organism evidence="6 7">
    <name type="scientific">Staphylococcus haemolyticus (strain JCSC1435)</name>
    <dbReference type="NCBI Taxonomy" id="279808"/>
    <lineage>
        <taxon>Bacteria</taxon>
        <taxon>Bacillati</taxon>
        <taxon>Bacillota</taxon>
        <taxon>Bacilli</taxon>
        <taxon>Bacillales</taxon>
        <taxon>Staphylococcaceae</taxon>
        <taxon>Staphylococcus</taxon>
    </lineage>
</organism>
<dbReference type="InterPro" id="IPR036565">
    <property type="entry name" value="Mur-like_cat_sf"/>
</dbReference>
<dbReference type="GO" id="GO:0016881">
    <property type="term" value="F:acid-amino acid ligase activity"/>
    <property type="evidence" value="ECO:0007669"/>
    <property type="project" value="InterPro"/>
</dbReference>
<evidence type="ECO:0000313" key="6">
    <source>
        <dbReference type="EMBL" id="BAE05733.1"/>
    </source>
</evidence>
<dbReference type="Gene3D" id="3.90.190.20">
    <property type="entry name" value="Mur ligase, C-terminal domain"/>
    <property type="match status" value="1"/>
</dbReference>
<dbReference type="SUPFAM" id="SSF53244">
    <property type="entry name" value="MurD-like peptide ligases, peptide-binding domain"/>
    <property type="match status" value="1"/>
</dbReference>
<dbReference type="EMBL" id="AP006716">
    <property type="protein sequence ID" value="BAE05733.1"/>
    <property type="molecule type" value="Genomic_DNA"/>
</dbReference>
<dbReference type="Pfam" id="PF08245">
    <property type="entry name" value="Mur_ligase_M"/>
    <property type="match status" value="1"/>
</dbReference>
<dbReference type="InterPro" id="IPR036615">
    <property type="entry name" value="Mur_ligase_C_dom_sf"/>
</dbReference>
<feature type="domain" description="Mur ligase central" evidence="5">
    <location>
        <begin position="121"/>
        <end position="312"/>
    </location>
</feature>
<dbReference type="Gene3D" id="3.40.1190.10">
    <property type="entry name" value="Mur-like, catalytic domain"/>
    <property type="match status" value="1"/>
</dbReference>
<keyword evidence="3" id="KW-0067">ATP-binding</keyword>
<dbReference type="PANTHER" id="PTHR43024">
    <property type="entry name" value="UDP-N-ACETYLMURAMOYL-TRIPEPTIDE--D-ALANYL-D-ALANINE LIGASE"/>
    <property type="match status" value="1"/>
</dbReference>
<dbReference type="AlphaFoldDB" id="Q4L3P4"/>
<feature type="domain" description="Mur ligase C-terminal" evidence="4">
    <location>
        <begin position="341"/>
        <end position="459"/>
    </location>
</feature>
<keyword evidence="1" id="KW-0436">Ligase</keyword>
<evidence type="ECO:0000259" key="5">
    <source>
        <dbReference type="Pfam" id="PF08245"/>
    </source>
</evidence>
<evidence type="ECO:0000313" key="7">
    <source>
        <dbReference type="Proteomes" id="UP000000543"/>
    </source>
</evidence>
<dbReference type="PANTHER" id="PTHR43024:SF1">
    <property type="entry name" value="UDP-N-ACETYLMURAMOYL-TRIPEPTIDE--D-ALANYL-D-ALANINE LIGASE"/>
    <property type="match status" value="1"/>
</dbReference>
<evidence type="ECO:0000256" key="1">
    <source>
        <dbReference type="ARBA" id="ARBA00022598"/>
    </source>
</evidence>
<dbReference type="Pfam" id="PF02875">
    <property type="entry name" value="Mur_ligase_C"/>
    <property type="match status" value="1"/>
</dbReference>
<name>Q4L3P4_STAHJ</name>
<dbReference type="eggNOG" id="COG0770">
    <property type="taxonomic scope" value="Bacteria"/>
</dbReference>
<dbReference type="SUPFAM" id="SSF53623">
    <property type="entry name" value="MurD-like peptide ligases, catalytic domain"/>
    <property type="match status" value="1"/>
</dbReference>
<evidence type="ECO:0000259" key="4">
    <source>
        <dbReference type="Pfam" id="PF02875"/>
    </source>
</evidence>
<dbReference type="RefSeq" id="WP_011276679.1">
    <property type="nucleotide sequence ID" value="NC_007168.1"/>
</dbReference>
<dbReference type="InterPro" id="IPR051046">
    <property type="entry name" value="MurCDEF_CellWall_CoF430Synth"/>
</dbReference>
<proteinExistence type="predicted"/>
<evidence type="ECO:0000256" key="3">
    <source>
        <dbReference type="ARBA" id="ARBA00022840"/>
    </source>
</evidence>
<dbReference type="HOGENOM" id="CLU_031507_3_0_9"/>
<sequence>MLTIKKIFNIIGGELKDAHNKEANEINDFETIYKFVNSKKTAYFSPNKETWSRELGRNKNALDGNDLVNKENGEIGLIITENYISDLKFEIPQIIVEDSVQAFKQLAIYIRNQYTNPVIAITGSMGKSSTRMLITSLLGDYNVLENRGNNNVRAAIYNNMLKLIKNPDFAVIETSMNAINYLENTSTFLKPDIAIITGIGEAHFSTFKSVKDIAKIKTRIFDGLSSTTGVAIINKDTLYADYLIDKAHENASNVLTYSINKDAKADLTVDNIKYNKGSIELSITNQENKSEIYRLNTISEGMVSNTLASILTLKSLNLPIKQELLNDFKPFSKILALKEIHAKTHKLTLLDDTHNASLPAMINAIRAFNSQTKFYSGHKIIAIGKISDLGRKSNETHLKLVEELENSNADYILCKDNELRQVVNKVRNKNITWYPNKELLINDLKYLCNEDSLTLLKSSVTGTDFPEIAKNLPNILRDNNIEFDFDDLFKKLSEVGKSYIKINNKTGEIVEEYNSGLSQTIEGMGPLIYYLKSIDEKLENRIINLKSWPTNNAKKGYFEGLEIKTYTLLENMTESPYPSEIYELANELFKNHAERKHYINNLIKELKLSTSIATNLTGRFRIKDRQSYTVKDLFEIYKHYKYDLFKFSNSFVLGLKYKSGFIRGKEETIIFTSYNDLEYLKSTIDF</sequence>
<dbReference type="KEGG" id="sha:SH2424"/>
<dbReference type="Proteomes" id="UP000000543">
    <property type="component" value="Chromosome"/>
</dbReference>
<protein>
    <submittedName>
        <fullName evidence="6">Uncharacterized protein</fullName>
    </submittedName>
</protein>
<dbReference type="InterPro" id="IPR013221">
    <property type="entry name" value="Mur_ligase_cen"/>
</dbReference>
<dbReference type="GO" id="GO:0005524">
    <property type="term" value="F:ATP binding"/>
    <property type="evidence" value="ECO:0007669"/>
    <property type="project" value="UniProtKB-KW"/>
</dbReference>